<dbReference type="PANTHER" id="PTHR43756">
    <property type="entry name" value="CHOLINE MONOOXYGENASE, CHLOROPLASTIC"/>
    <property type="match status" value="1"/>
</dbReference>
<dbReference type="PATRIC" id="fig|47500.8.peg.1422"/>
<evidence type="ECO:0000256" key="7">
    <source>
        <dbReference type="ARBA" id="ARBA00023027"/>
    </source>
</evidence>
<dbReference type="Proteomes" id="UP000037269">
    <property type="component" value="Unassembled WGS sequence"/>
</dbReference>
<evidence type="ECO:0000256" key="3">
    <source>
        <dbReference type="ARBA" id="ARBA00022723"/>
    </source>
</evidence>
<dbReference type="SUPFAM" id="SSF50022">
    <property type="entry name" value="ISP domain"/>
    <property type="match status" value="1"/>
</dbReference>
<keyword evidence="5" id="KW-0408">Iron</keyword>
<dbReference type="InterPro" id="IPR036922">
    <property type="entry name" value="Rieske_2Fe-2S_sf"/>
</dbReference>
<dbReference type="PRINTS" id="PR00090">
    <property type="entry name" value="RNGDIOXGNASE"/>
</dbReference>
<evidence type="ECO:0000313" key="12">
    <source>
        <dbReference type="Proteomes" id="UP000182836"/>
    </source>
</evidence>
<dbReference type="OrthoDB" id="9800776at2"/>
<dbReference type="EMBL" id="FNED01000002">
    <property type="protein sequence ID" value="SDI25276.1"/>
    <property type="molecule type" value="Genomic_DNA"/>
</dbReference>
<dbReference type="GO" id="GO:0051537">
    <property type="term" value="F:2 iron, 2 sulfur cluster binding"/>
    <property type="evidence" value="ECO:0007669"/>
    <property type="project" value="UniProtKB-KW"/>
</dbReference>
<evidence type="ECO:0000256" key="6">
    <source>
        <dbReference type="ARBA" id="ARBA00023014"/>
    </source>
</evidence>
<keyword evidence="2" id="KW-0001">2Fe-2S</keyword>
<evidence type="ECO:0000256" key="4">
    <source>
        <dbReference type="ARBA" id="ARBA00023002"/>
    </source>
</evidence>
<dbReference type="Gene3D" id="3.90.380.10">
    <property type="entry name" value="Naphthalene 1,2-dioxygenase Alpha Subunit, Chain A, domain 1"/>
    <property type="match status" value="2"/>
</dbReference>
<dbReference type="GeneID" id="42306149"/>
<dbReference type="Proteomes" id="UP000182836">
    <property type="component" value="Unassembled WGS sequence"/>
</dbReference>
<comment type="cofactor">
    <cofactor evidence="1">
        <name>Fe cation</name>
        <dbReference type="ChEBI" id="CHEBI:24875"/>
    </cofactor>
</comment>
<keyword evidence="4" id="KW-0560">Oxidoreductase</keyword>
<protein>
    <submittedName>
        <fullName evidence="9">(2Fe-2S)-binding protein</fullName>
    </submittedName>
    <submittedName>
        <fullName evidence="10">Choline monooxygenase</fullName>
    </submittedName>
</protein>
<evidence type="ECO:0000313" key="9">
    <source>
        <dbReference type="EMBL" id="KON96309.1"/>
    </source>
</evidence>
<reference evidence="10 12" key="2">
    <citation type="submission" date="2016-10" db="EMBL/GenBank/DDBJ databases">
        <authorList>
            <person name="de Groot N.N."/>
        </authorList>
    </citation>
    <scope>NUCLEOTIDE SEQUENCE [LARGE SCALE GENOMIC DNA]</scope>
    <source>
        <strain evidence="10 12">DSM 2895</strain>
    </source>
</reference>
<keyword evidence="11" id="KW-1185">Reference proteome</keyword>
<sequence length="344" mass="39726">MATRENLQQVEYTLPYQQYVDPQVLKEEKKKIFYKSWIMVGHTSQVEKPGDFFTFDLAGEPIIITHGTDGQLRAFYNICPHRGAKVEQKERGNKKILQCIYHGWTFKLDGNVHKAPNFGTNALDRHSCMTAIRLEVHQAMIFVNLDPNTLPFSTVHQSFVDNIQTYSFLGSLKQARENRRIVHANWKAVIDNYLECDHCAIAHPAFSKKFDLSKYSIIPCDTFSYQCSTVSDGEENSGARFYWVWPNLMISIYPGSGNMTTSQIIPLDEGRSLAIYRYYFADTNITEEEEKLIRFVDEVREEDFELVELLQTGFHSQAFENGIYSPTEHGLHAFHQMVKEALHD</sequence>
<gene>
    <name evidence="9" type="ORF">AF333_13305</name>
    <name evidence="10" type="ORF">SAMN04487909_102281</name>
</gene>
<feature type="domain" description="Rieske" evidence="8">
    <location>
        <begin position="37"/>
        <end position="143"/>
    </location>
</feature>
<dbReference type="GO" id="GO:0004497">
    <property type="term" value="F:monooxygenase activity"/>
    <property type="evidence" value="ECO:0007669"/>
    <property type="project" value="UniProtKB-KW"/>
</dbReference>
<dbReference type="Pfam" id="PF00848">
    <property type="entry name" value="Ring_hydroxyl_A"/>
    <property type="match status" value="1"/>
</dbReference>
<evidence type="ECO:0000256" key="2">
    <source>
        <dbReference type="ARBA" id="ARBA00022714"/>
    </source>
</evidence>
<accession>A0A0D1WJ99</accession>
<dbReference type="InterPro" id="IPR017941">
    <property type="entry name" value="Rieske_2Fe-2S"/>
</dbReference>
<dbReference type="CDD" id="cd03469">
    <property type="entry name" value="Rieske_RO_Alpha_N"/>
    <property type="match status" value="1"/>
</dbReference>
<reference evidence="9 11" key="1">
    <citation type="submission" date="2015-07" db="EMBL/GenBank/DDBJ databases">
        <title>Fjat-14205 dsm 2895.</title>
        <authorList>
            <person name="Liu B."/>
            <person name="Wang J."/>
            <person name="Zhu Y."/>
            <person name="Liu G."/>
            <person name="Chen Q."/>
            <person name="Chen Z."/>
            <person name="Lan J."/>
            <person name="Che J."/>
            <person name="Ge C."/>
            <person name="Shi H."/>
            <person name="Pan Z."/>
            <person name="Liu X."/>
        </authorList>
    </citation>
    <scope>NUCLEOTIDE SEQUENCE [LARGE SCALE GENOMIC DNA]</scope>
    <source>
        <strain evidence="9 11">DSM 2895</strain>
    </source>
</reference>
<dbReference type="RefSeq" id="WP_043063994.1">
    <property type="nucleotide sequence ID" value="NZ_BJOA01000007.1"/>
</dbReference>
<evidence type="ECO:0000259" key="8">
    <source>
        <dbReference type="PROSITE" id="PS51296"/>
    </source>
</evidence>
<dbReference type="PANTHER" id="PTHR43756:SF5">
    <property type="entry name" value="CHOLINE MONOOXYGENASE, CHLOROPLASTIC"/>
    <property type="match status" value="1"/>
</dbReference>
<keyword evidence="10" id="KW-0503">Monooxygenase</keyword>
<evidence type="ECO:0000256" key="5">
    <source>
        <dbReference type="ARBA" id="ARBA00023004"/>
    </source>
</evidence>
<name>A0A0D1WJ99_ANEMI</name>
<dbReference type="GO" id="GO:0016705">
    <property type="term" value="F:oxidoreductase activity, acting on paired donors, with incorporation or reduction of molecular oxygen"/>
    <property type="evidence" value="ECO:0007669"/>
    <property type="project" value="UniProtKB-ARBA"/>
</dbReference>
<keyword evidence="7" id="KW-0520">NAD</keyword>
<evidence type="ECO:0000313" key="11">
    <source>
        <dbReference type="Proteomes" id="UP000037269"/>
    </source>
</evidence>
<dbReference type="PROSITE" id="PS51296">
    <property type="entry name" value="RIESKE"/>
    <property type="match status" value="1"/>
</dbReference>
<dbReference type="STRING" id="47500.AF333_13305"/>
<dbReference type="PROSITE" id="PS00570">
    <property type="entry name" value="RING_HYDROXYL_ALPHA"/>
    <property type="match status" value="1"/>
</dbReference>
<organism evidence="9 11">
    <name type="scientific">Aneurinibacillus migulanus</name>
    <name type="common">Bacillus migulanus</name>
    <dbReference type="NCBI Taxonomy" id="47500"/>
    <lineage>
        <taxon>Bacteria</taxon>
        <taxon>Bacillati</taxon>
        <taxon>Bacillota</taxon>
        <taxon>Bacilli</taxon>
        <taxon>Bacillales</taxon>
        <taxon>Paenibacillaceae</taxon>
        <taxon>Aneurinibacillus group</taxon>
        <taxon>Aneurinibacillus</taxon>
    </lineage>
</organism>
<dbReference type="InterPro" id="IPR015881">
    <property type="entry name" value="ARHD_Rieske_2Fe_2S"/>
</dbReference>
<proteinExistence type="predicted"/>
<dbReference type="Pfam" id="PF00355">
    <property type="entry name" value="Rieske"/>
    <property type="match status" value="1"/>
</dbReference>
<dbReference type="EMBL" id="LGUG01000004">
    <property type="protein sequence ID" value="KON96309.1"/>
    <property type="molecule type" value="Genomic_DNA"/>
</dbReference>
<dbReference type="InterPro" id="IPR001663">
    <property type="entry name" value="Rng_hydr_dOase-A"/>
</dbReference>
<evidence type="ECO:0000256" key="1">
    <source>
        <dbReference type="ARBA" id="ARBA00001962"/>
    </source>
</evidence>
<keyword evidence="3" id="KW-0479">Metal-binding</keyword>
<dbReference type="GO" id="GO:0005506">
    <property type="term" value="F:iron ion binding"/>
    <property type="evidence" value="ECO:0007669"/>
    <property type="project" value="InterPro"/>
</dbReference>
<keyword evidence="6" id="KW-0411">Iron-sulfur</keyword>
<dbReference type="InterPro" id="IPR015879">
    <property type="entry name" value="Ring_hydroxy_dOase_asu_C_dom"/>
</dbReference>
<dbReference type="Gene3D" id="2.102.10.10">
    <property type="entry name" value="Rieske [2Fe-2S] iron-sulphur domain"/>
    <property type="match status" value="1"/>
</dbReference>
<dbReference type="SUPFAM" id="SSF55961">
    <property type="entry name" value="Bet v1-like"/>
    <property type="match status" value="1"/>
</dbReference>
<evidence type="ECO:0000313" key="10">
    <source>
        <dbReference type="EMBL" id="SDI25276.1"/>
    </source>
</evidence>
<dbReference type="AlphaFoldDB" id="A0A0D1WJ99"/>